<organism evidence="3 4">
    <name type="scientific">Cirrhinus molitorella</name>
    <name type="common">mud carp</name>
    <dbReference type="NCBI Taxonomy" id="172907"/>
    <lineage>
        <taxon>Eukaryota</taxon>
        <taxon>Metazoa</taxon>
        <taxon>Chordata</taxon>
        <taxon>Craniata</taxon>
        <taxon>Vertebrata</taxon>
        <taxon>Euteleostomi</taxon>
        <taxon>Actinopterygii</taxon>
        <taxon>Neopterygii</taxon>
        <taxon>Teleostei</taxon>
        <taxon>Ostariophysi</taxon>
        <taxon>Cypriniformes</taxon>
        <taxon>Cyprinidae</taxon>
        <taxon>Labeoninae</taxon>
        <taxon>Labeonini</taxon>
        <taxon>Cirrhinus</taxon>
    </lineage>
</organism>
<evidence type="ECO:0000313" key="3">
    <source>
        <dbReference type="EMBL" id="KAL1252200.1"/>
    </source>
</evidence>
<feature type="domain" description="Immunoglobulin" evidence="2">
    <location>
        <begin position="233"/>
        <end position="343"/>
    </location>
</feature>
<feature type="domain" description="Immunoglobulin subtype 2" evidence="1">
    <location>
        <begin position="13"/>
        <end position="99"/>
    </location>
</feature>
<feature type="domain" description="Immunoglobulin" evidence="2">
    <location>
        <begin position="7"/>
        <end position="115"/>
    </location>
</feature>
<evidence type="ECO:0000259" key="2">
    <source>
        <dbReference type="SMART" id="SM00409"/>
    </source>
</evidence>
<sequence length="343" mass="38701">VPGAETDKIKSVKVGESVTLDPGVIKNPDDVMMWYFTDIFIAGITRDRHKICKDVKCNSTDGSFRDRLKIDNQTGSLTITNIRMTDAGVYQIQIISRHHPHHSINSIKRFSITVIGASGVETDGVSAHVMEGDSVILHTDVNINQRDRIRWYFNKTLIAQVIGVQSKICAVAQCKERFRDRLQLDSHNGDLTVTHIRTTDSGVYKLQIIGRRVIQKIFDIAVRGVSAAERDEVKRKSVQEGESVILHTDVIKKPNHVMTWHFNDIHITEIPGDQSKICTDDQCNDADGRFRDKLEMNNQTGTLTITNIKTAHSGQYKLKAVHSISQRHRISIIRVKTFSVIVI</sequence>
<evidence type="ECO:0000259" key="1">
    <source>
        <dbReference type="SMART" id="SM00408"/>
    </source>
</evidence>
<dbReference type="EMBL" id="JAYMGO010000022">
    <property type="protein sequence ID" value="KAL1252200.1"/>
    <property type="molecule type" value="Genomic_DNA"/>
</dbReference>
<proteinExistence type="predicted"/>
<dbReference type="InterPro" id="IPR013106">
    <property type="entry name" value="Ig_V-set"/>
</dbReference>
<dbReference type="Pfam" id="PF07679">
    <property type="entry name" value="I-set"/>
    <property type="match status" value="1"/>
</dbReference>
<dbReference type="SMART" id="SM00409">
    <property type="entry name" value="IG"/>
    <property type="match status" value="3"/>
</dbReference>
<accession>A0ABR3LH71</accession>
<keyword evidence="4" id="KW-1185">Reference proteome</keyword>
<dbReference type="PANTHER" id="PTHR21063:SF4">
    <property type="entry name" value="CD48 ANTIGEN-RELATED"/>
    <property type="match status" value="1"/>
</dbReference>
<feature type="non-terminal residue" evidence="3">
    <location>
        <position position="1"/>
    </location>
</feature>
<dbReference type="InterPro" id="IPR013098">
    <property type="entry name" value="Ig_I-set"/>
</dbReference>
<evidence type="ECO:0000313" key="4">
    <source>
        <dbReference type="Proteomes" id="UP001558613"/>
    </source>
</evidence>
<feature type="non-terminal residue" evidence="3">
    <location>
        <position position="343"/>
    </location>
</feature>
<feature type="domain" description="Immunoglobulin" evidence="2">
    <location>
        <begin position="124"/>
        <end position="223"/>
    </location>
</feature>
<dbReference type="Pfam" id="PF07686">
    <property type="entry name" value="V-set"/>
    <property type="match status" value="1"/>
</dbReference>
<dbReference type="InterPro" id="IPR003599">
    <property type="entry name" value="Ig_sub"/>
</dbReference>
<protein>
    <recommendedName>
        <fullName evidence="5">Ig-like domain-containing protein</fullName>
    </recommendedName>
</protein>
<dbReference type="SUPFAM" id="SSF48726">
    <property type="entry name" value="Immunoglobulin"/>
    <property type="match status" value="3"/>
</dbReference>
<dbReference type="Gene3D" id="2.60.40.10">
    <property type="entry name" value="Immunoglobulins"/>
    <property type="match status" value="3"/>
</dbReference>
<reference evidence="3 4" key="1">
    <citation type="submission" date="2023-09" db="EMBL/GenBank/DDBJ databases">
        <authorList>
            <person name="Wang M."/>
        </authorList>
    </citation>
    <scope>NUCLEOTIDE SEQUENCE [LARGE SCALE GENOMIC DNA]</scope>
    <source>
        <strain evidence="3">GT-2023</strain>
        <tissue evidence="3">Liver</tissue>
    </source>
</reference>
<comment type="caution">
    <text evidence="3">The sequence shown here is derived from an EMBL/GenBank/DDBJ whole genome shotgun (WGS) entry which is preliminary data.</text>
</comment>
<dbReference type="PANTHER" id="PTHR21063">
    <property type="entry name" value="LFA-3"/>
    <property type="match status" value="1"/>
</dbReference>
<gene>
    <name evidence="3" type="ORF">QQF64_019996</name>
</gene>
<name>A0ABR3LH71_9TELE</name>
<dbReference type="InterPro" id="IPR036179">
    <property type="entry name" value="Ig-like_dom_sf"/>
</dbReference>
<dbReference type="InterPro" id="IPR013783">
    <property type="entry name" value="Ig-like_fold"/>
</dbReference>
<evidence type="ECO:0008006" key="5">
    <source>
        <dbReference type="Google" id="ProtNLM"/>
    </source>
</evidence>
<dbReference type="SMART" id="SM00408">
    <property type="entry name" value="IGc2"/>
    <property type="match status" value="2"/>
</dbReference>
<dbReference type="Proteomes" id="UP001558613">
    <property type="component" value="Unassembled WGS sequence"/>
</dbReference>
<feature type="domain" description="Immunoglobulin subtype 2" evidence="1">
    <location>
        <begin position="239"/>
        <end position="325"/>
    </location>
</feature>
<dbReference type="InterPro" id="IPR003598">
    <property type="entry name" value="Ig_sub2"/>
</dbReference>